<dbReference type="Gene3D" id="3.40.50.20">
    <property type="match status" value="1"/>
</dbReference>
<dbReference type="OrthoDB" id="9765608at2"/>
<dbReference type="Pfam" id="PF02655">
    <property type="entry name" value="ATP-grasp_3"/>
    <property type="match status" value="1"/>
</dbReference>
<feature type="domain" description="ATP-grasp fold PylC-type" evidence="1">
    <location>
        <begin position="115"/>
        <end position="242"/>
    </location>
</feature>
<evidence type="ECO:0000313" key="3">
    <source>
        <dbReference type="EMBL" id="SDB95412.1"/>
    </source>
</evidence>
<dbReference type="Gene3D" id="3.30.470.20">
    <property type="entry name" value="ATP-grasp fold, B domain"/>
    <property type="match status" value="1"/>
</dbReference>
<evidence type="ECO:0000259" key="1">
    <source>
        <dbReference type="Pfam" id="PF02655"/>
    </source>
</evidence>
<dbReference type="Proteomes" id="UP000198943">
    <property type="component" value="Unassembled WGS sequence"/>
</dbReference>
<sequence>MKRILVTAGGTATAWHIATIAKRYFSNEIILHVCDTNESYLVPVSVIADKTHKVPSTIDRSYPDVIKKIVIDEQIDCIIPLIPYEGLLFANDADFIKKLNIGTTAASMKTTRLLADKANMYKTLATIGIPTPRLFQKDEVDESNIYLLKPRQGFGSSGVEIVTGKDIIVSSEKYNLEDNVISEYCHADDYDEITVEIYNGREGLFVFPRRRIATKAGVCTKMEPVHNHIFYDFIKKLVRAIKCPLAFNAQFLFHEKQWKLFDCNLRLGAGTALSTAAGFQLTRALLAELVEQEVKGEFFKVDNKIKSVLRVYQEIAIK</sequence>
<accession>A0A1G6HME2</accession>
<dbReference type="Pfam" id="PF21360">
    <property type="entry name" value="PylC-like_N"/>
    <property type="match status" value="1"/>
</dbReference>
<dbReference type="InterPro" id="IPR003806">
    <property type="entry name" value="ATP-grasp_PylC-type"/>
</dbReference>
<reference evidence="4" key="1">
    <citation type="submission" date="2016-10" db="EMBL/GenBank/DDBJ databases">
        <authorList>
            <person name="Varghese N."/>
            <person name="Submissions S."/>
        </authorList>
    </citation>
    <scope>NUCLEOTIDE SEQUENCE [LARGE SCALE GENOMIC DNA]</scope>
    <source>
        <strain evidence="4">DSM 11005</strain>
    </source>
</reference>
<protein>
    <submittedName>
        <fullName evidence="3">ATP-grasp domain-containing protein</fullName>
    </submittedName>
</protein>
<dbReference type="GO" id="GO:0005524">
    <property type="term" value="F:ATP binding"/>
    <property type="evidence" value="ECO:0007669"/>
    <property type="project" value="InterPro"/>
</dbReference>
<evidence type="ECO:0000313" key="4">
    <source>
        <dbReference type="Proteomes" id="UP000198943"/>
    </source>
</evidence>
<evidence type="ECO:0000259" key="2">
    <source>
        <dbReference type="Pfam" id="PF21360"/>
    </source>
</evidence>
<proteinExistence type="predicted"/>
<keyword evidence="4" id="KW-1185">Reference proteome</keyword>
<dbReference type="GO" id="GO:0046872">
    <property type="term" value="F:metal ion binding"/>
    <property type="evidence" value="ECO:0007669"/>
    <property type="project" value="InterPro"/>
</dbReference>
<name>A0A1G6HME2_9FIRM</name>
<dbReference type="SUPFAM" id="SSF56059">
    <property type="entry name" value="Glutathione synthetase ATP-binding domain-like"/>
    <property type="match status" value="1"/>
</dbReference>
<dbReference type="AlphaFoldDB" id="A0A1G6HME2"/>
<gene>
    <name evidence="3" type="ORF">SAMN04487864_10194</name>
</gene>
<feature type="domain" description="PylC N-terminal" evidence="2">
    <location>
        <begin position="4"/>
        <end position="96"/>
    </location>
</feature>
<dbReference type="RefSeq" id="WP_093728884.1">
    <property type="nucleotide sequence ID" value="NZ_FMYW01000001.1"/>
</dbReference>
<organism evidence="3 4">
    <name type="scientific">Succiniclasticum ruminis</name>
    <dbReference type="NCBI Taxonomy" id="40841"/>
    <lineage>
        <taxon>Bacteria</taxon>
        <taxon>Bacillati</taxon>
        <taxon>Bacillota</taxon>
        <taxon>Negativicutes</taxon>
        <taxon>Acidaminococcales</taxon>
        <taxon>Acidaminococcaceae</taxon>
        <taxon>Succiniclasticum</taxon>
    </lineage>
</organism>
<dbReference type="InterPro" id="IPR048764">
    <property type="entry name" value="PylC_N"/>
</dbReference>
<dbReference type="EMBL" id="FMYW01000001">
    <property type="protein sequence ID" value="SDB95412.1"/>
    <property type="molecule type" value="Genomic_DNA"/>
</dbReference>